<reference evidence="1" key="2">
    <citation type="submission" date="2025-08" db="UniProtKB">
        <authorList>
            <consortium name="Ensembl"/>
        </authorList>
    </citation>
    <scope>IDENTIFICATION</scope>
</reference>
<evidence type="ECO:0000313" key="1">
    <source>
        <dbReference type="Ensembl" id="ENSCSAVP00000018992.1"/>
    </source>
</evidence>
<sequence length="193" mass="22533">MEIKFIEMNDPLLGTYLEKEEYGKTVKLHLPVFERTSVPLIEDTLKLVTHIDGGDEGCLKRVFPPQEAQTYYTEDEYTRLVNDDIFIVCKVAELFNKFNKKKSLTIDISSFLSMMLATSIFDEKASFDASVIFKEKQKFWKTYTHYSTDLARCNYEEELSFQGFVDVLLELCKHLNGTDQLIDKVIRFLDSYQ</sequence>
<dbReference type="InParanoid" id="H2ZN26"/>
<accession>H2ZN26</accession>
<dbReference type="AlphaFoldDB" id="H2ZN26"/>
<reference evidence="1" key="3">
    <citation type="submission" date="2025-09" db="UniProtKB">
        <authorList>
            <consortium name="Ensembl"/>
        </authorList>
    </citation>
    <scope>IDENTIFICATION</scope>
</reference>
<proteinExistence type="predicted"/>
<evidence type="ECO:0000313" key="2">
    <source>
        <dbReference type="Proteomes" id="UP000007875"/>
    </source>
</evidence>
<protein>
    <submittedName>
        <fullName evidence="1">Uncharacterized protein</fullName>
    </submittedName>
</protein>
<dbReference type="GeneTree" id="ENSGT00390000002745"/>
<name>H2ZN26_CIOSA</name>
<dbReference type="Ensembl" id="ENSCSAVT00000019199.1">
    <property type="protein sequence ID" value="ENSCSAVP00000018992.1"/>
    <property type="gene ID" value="ENSCSAVG00000011156.1"/>
</dbReference>
<reference evidence="2" key="1">
    <citation type="submission" date="2003-08" db="EMBL/GenBank/DDBJ databases">
        <authorList>
            <person name="Birren B."/>
            <person name="Nusbaum C."/>
            <person name="Abebe A."/>
            <person name="Abouelleil A."/>
            <person name="Adekoya E."/>
            <person name="Ait-zahra M."/>
            <person name="Allen N."/>
            <person name="Allen T."/>
            <person name="An P."/>
            <person name="Anderson M."/>
            <person name="Anderson S."/>
            <person name="Arachchi H."/>
            <person name="Armbruster J."/>
            <person name="Bachantsang P."/>
            <person name="Baldwin J."/>
            <person name="Barry A."/>
            <person name="Bayul T."/>
            <person name="Blitshsteyn B."/>
            <person name="Bloom T."/>
            <person name="Blye J."/>
            <person name="Boguslavskiy L."/>
            <person name="Borowsky M."/>
            <person name="Boukhgalter B."/>
            <person name="Brunache A."/>
            <person name="Butler J."/>
            <person name="Calixte N."/>
            <person name="Calvo S."/>
            <person name="Camarata J."/>
            <person name="Campo K."/>
            <person name="Chang J."/>
            <person name="Cheshatsang Y."/>
            <person name="Citroen M."/>
            <person name="Collymore A."/>
            <person name="Considine T."/>
            <person name="Cook A."/>
            <person name="Cooke P."/>
            <person name="Corum B."/>
            <person name="Cuomo C."/>
            <person name="David R."/>
            <person name="Dawoe T."/>
            <person name="Degray S."/>
            <person name="Dodge S."/>
            <person name="Dooley K."/>
            <person name="Dorje P."/>
            <person name="Dorjee K."/>
            <person name="Dorris L."/>
            <person name="Duffey N."/>
            <person name="Dupes A."/>
            <person name="Elkins T."/>
            <person name="Engels R."/>
            <person name="Erickson J."/>
            <person name="Farina A."/>
            <person name="Faro S."/>
            <person name="Ferreira P."/>
            <person name="Fischer H."/>
            <person name="Fitzgerald M."/>
            <person name="Foley K."/>
            <person name="Gage D."/>
            <person name="Galagan J."/>
            <person name="Gearin G."/>
            <person name="Gnerre S."/>
            <person name="Gnirke A."/>
            <person name="Goyette A."/>
            <person name="Graham J."/>
            <person name="Grandbois E."/>
            <person name="Gyaltsen K."/>
            <person name="Hafez N."/>
            <person name="Hagopian D."/>
            <person name="Hagos B."/>
            <person name="Hall J."/>
            <person name="Hatcher B."/>
            <person name="Heller A."/>
            <person name="Higgins H."/>
            <person name="Honan T."/>
            <person name="Horn A."/>
            <person name="Houde N."/>
            <person name="Hughes L."/>
            <person name="Hulme W."/>
            <person name="Husby E."/>
            <person name="Iliev I."/>
            <person name="Jaffe D."/>
            <person name="Jones C."/>
            <person name="Kamal M."/>
            <person name="Kamat A."/>
            <person name="Kamvysselis M."/>
            <person name="Karlsson E."/>
            <person name="Kells C."/>
            <person name="Kieu A."/>
            <person name="Kisner P."/>
            <person name="Kodira C."/>
            <person name="Kulbokas E."/>
            <person name="Labutti K."/>
            <person name="Lama D."/>
            <person name="Landers T."/>
            <person name="Leger J."/>
            <person name="Levine S."/>
            <person name="Lewis D."/>
            <person name="Lewis T."/>
            <person name="Lindblad-toh K."/>
            <person name="Liu X."/>
            <person name="Lokyitsang T."/>
            <person name="Lokyitsang Y."/>
            <person name="Lucien O."/>
            <person name="Lui A."/>
            <person name="Ma L.J."/>
            <person name="Mabbitt R."/>
            <person name="Macdonald J."/>
            <person name="Maclean C."/>
            <person name="Major J."/>
            <person name="Manning J."/>
            <person name="Marabella R."/>
            <person name="Maru K."/>
            <person name="Matthews C."/>
            <person name="Mauceli E."/>
            <person name="Mccarthy M."/>
            <person name="Mcdonough S."/>
            <person name="Mcghee T."/>
            <person name="Meldrim J."/>
            <person name="Meneus L."/>
            <person name="Mesirov J."/>
            <person name="Mihalev A."/>
            <person name="Mihova T."/>
            <person name="Mikkelsen T."/>
            <person name="Mlenga V."/>
            <person name="Moru K."/>
            <person name="Mozes J."/>
            <person name="Mulrain L."/>
            <person name="Munson G."/>
            <person name="Naylor J."/>
            <person name="Newes C."/>
            <person name="Nguyen C."/>
            <person name="Nguyen N."/>
            <person name="Nguyen T."/>
            <person name="Nicol R."/>
            <person name="Nielsen C."/>
            <person name="Nizzari M."/>
            <person name="Norbu C."/>
            <person name="Norbu N."/>
            <person name="O'donnell P."/>
            <person name="Okoawo O."/>
            <person name="O'leary S."/>
            <person name="Omotosho B."/>
            <person name="O'neill K."/>
            <person name="Osman S."/>
            <person name="Parker S."/>
            <person name="Perrin D."/>
            <person name="Phunkhang P."/>
            <person name="Piqani B."/>
            <person name="Purcell S."/>
            <person name="Rachupka T."/>
            <person name="Ramasamy U."/>
            <person name="Rameau R."/>
            <person name="Ray V."/>
            <person name="Raymond C."/>
            <person name="Retta R."/>
            <person name="Richardson S."/>
            <person name="Rise C."/>
            <person name="Rodriguez J."/>
            <person name="Rogers J."/>
            <person name="Rogov P."/>
            <person name="Rutman M."/>
            <person name="Schupbach R."/>
            <person name="Seaman C."/>
            <person name="Settipalli S."/>
            <person name="Sharpe T."/>
            <person name="Sheridan J."/>
            <person name="Sherpa N."/>
            <person name="Shi J."/>
            <person name="Smirnov S."/>
            <person name="Smith C."/>
            <person name="Sougnez C."/>
            <person name="Spencer B."/>
            <person name="Stalker J."/>
            <person name="Stange-thomann N."/>
            <person name="Stavropoulos S."/>
            <person name="Stetson K."/>
            <person name="Stone C."/>
            <person name="Stone S."/>
            <person name="Stubbs M."/>
            <person name="Talamas J."/>
            <person name="Tchuinga P."/>
            <person name="Tenzing P."/>
            <person name="Tesfaye S."/>
            <person name="Theodore J."/>
            <person name="Thoulutsang Y."/>
            <person name="Topham K."/>
            <person name="Towey S."/>
            <person name="Tsamla T."/>
            <person name="Tsomo N."/>
            <person name="Vallee D."/>
            <person name="Vassiliev H."/>
            <person name="Venkataraman V."/>
            <person name="Vinson J."/>
            <person name="Vo A."/>
            <person name="Wade C."/>
            <person name="Wang S."/>
            <person name="Wangchuk T."/>
            <person name="Wangdi T."/>
            <person name="Whittaker C."/>
            <person name="Wilkinson J."/>
            <person name="Wu Y."/>
            <person name="Wyman D."/>
            <person name="Yadav S."/>
            <person name="Yang S."/>
            <person name="Yang X."/>
            <person name="Yeager S."/>
            <person name="Yee E."/>
            <person name="Young G."/>
            <person name="Zainoun J."/>
            <person name="Zembeck L."/>
            <person name="Zimmer A."/>
            <person name="Zody M."/>
            <person name="Lander E."/>
        </authorList>
    </citation>
    <scope>NUCLEOTIDE SEQUENCE [LARGE SCALE GENOMIC DNA]</scope>
</reference>
<organism evidence="1 2">
    <name type="scientific">Ciona savignyi</name>
    <name type="common">Pacific transparent sea squirt</name>
    <dbReference type="NCBI Taxonomy" id="51511"/>
    <lineage>
        <taxon>Eukaryota</taxon>
        <taxon>Metazoa</taxon>
        <taxon>Chordata</taxon>
        <taxon>Tunicata</taxon>
        <taxon>Ascidiacea</taxon>
        <taxon>Phlebobranchia</taxon>
        <taxon>Cionidae</taxon>
        <taxon>Ciona</taxon>
    </lineage>
</organism>
<dbReference type="Proteomes" id="UP000007875">
    <property type="component" value="Unassembled WGS sequence"/>
</dbReference>
<dbReference type="HOGENOM" id="CLU_1408294_0_0_1"/>
<keyword evidence="2" id="KW-1185">Reference proteome</keyword>